<dbReference type="EMBL" id="GGEC01003768">
    <property type="protein sequence ID" value="MBW84251.1"/>
    <property type="molecule type" value="Transcribed_RNA"/>
</dbReference>
<keyword evidence="1" id="KW-1133">Transmembrane helix</keyword>
<reference evidence="2" key="1">
    <citation type="submission" date="2018-02" db="EMBL/GenBank/DDBJ databases">
        <title>Rhizophora mucronata_Transcriptome.</title>
        <authorList>
            <person name="Meera S.P."/>
            <person name="Sreeshan A."/>
            <person name="Augustine A."/>
        </authorList>
    </citation>
    <scope>NUCLEOTIDE SEQUENCE</scope>
    <source>
        <tissue evidence="2">Leaf</tissue>
    </source>
</reference>
<proteinExistence type="predicted"/>
<accession>A0A2P2ISQ6</accession>
<organism evidence="2">
    <name type="scientific">Rhizophora mucronata</name>
    <name type="common">Asiatic mangrove</name>
    <dbReference type="NCBI Taxonomy" id="61149"/>
    <lineage>
        <taxon>Eukaryota</taxon>
        <taxon>Viridiplantae</taxon>
        <taxon>Streptophyta</taxon>
        <taxon>Embryophyta</taxon>
        <taxon>Tracheophyta</taxon>
        <taxon>Spermatophyta</taxon>
        <taxon>Magnoliopsida</taxon>
        <taxon>eudicotyledons</taxon>
        <taxon>Gunneridae</taxon>
        <taxon>Pentapetalae</taxon>
        <taxon>rosids</taxon>
        <taxon>fabids</taxon>
        <taxon>Malpighiales</taxon>
        <taxon>Rhizophoraceae</taxon>
        <taxon>Rhizophora</taxon>
    </lineage>
</organism>
<evidence type="ECO:0000313" key="2">
    <source>
        <dbReference type="EMBL" id="MBW84251.1"/>
    </source>
</evidence>
<feature type="transmembrane region" description="Helical" evidence="1">
    <location>
        <begin position="16"/>
        <end position="35"/>
    </location>
</feature>
<evidence type="ECO:0000256" key="1">
    <source>
        <dbReference type="SAM" id="Phobius"/>
    </source>
</evidence>
<keyword evidence="1" id="KW-0812">Transmembrane</keyword>
<keyword evidence="1" id="KW-0472">Membrane</keyword>
<name>A0A2P2ISQ6_RHIMU</name>
<sequence>MLTVILYLAKHLCPHSSYLLVSINLPAFISIVFCFQRSTSFG</sequence>
<dbReference type="AlphaFoldDB" id="A0A2P2ISQ6"/>
<protein>
    <submittedName>
        <fullName evidence="2">Uncharacterized protein</fullName>
    </submittedName>
</protein>